<dbReference type="EMBL" id="CP022046">
    <property type="protein sequence ID" value="ASE33125.1"/>
    <property type="molecule type" value="Genomic_DNA"/>
</dbReference>
<dbReference type="RefSeq" id="WP_088592125.1">
    <property type="nucleotide sequence ID" value="NZ_CP022046.2"/>
</dbReference>
<feature type="transmembrane region" description="Helical" evidence="8">
    <location>
        <begin position="334"/>
        <end position="351"/>
    </location>
</feature>
<dbReference type="PANTHER" id="PTHR42718">
    <property type="entry name" value="MAJOR FACILITATOR SUPERFAMILY MULTIDRUG TRANSPORTER MFSC"/>
    <property type="match status" value="1"/>
</dbReference>
<feature type="transmembrane region" description="Helical" evidence="8">
    <location>
        <begin position="147"/>
        <end position="165"/>
    </location>
</feature>
<keyword evidence="5 8" id="KW-1133">Transmembrane helix</keyword>
<feature type="transmembrane region" description="Helical" evidence="8">
    <location>
        <begin position="207"/>
        <end position="227"/>
    </location>
</feature>
<feature type="transmembrane region" description="Helical" evidence="8">
    <location>
        <begin position="233"/>
        <end position="252"/>
    </location>
</feature>
<dbReference type="InterPro" id="IPR020846">
    <property type="entry name" value="MFS_dom"/>
</dbReference>
<protein>
    <recommendedName>
        <fullName evidence="7">Quinolone resistance protein NorB</fullName>
    </recommendedName>
</protein>
<feature type="transmembrane region" description="Helical" evidence="8">
    <location>
        <begin position="357"/>
        <end position="376"/>
    </location>
</feature>
<feature type="transmembrane region" description="Helical" evidence="8">
    <location>
        <begin position="171"/>
        <end position="191"/>
    </location>
</feature>
<dbReference type="PANTHER" id="PTHR42718:SF9">
    <property type="entry name" value="MAJOR FACILITATOR SUPERFAMILY MULTIDRUG TRANSPORTER MFSC"/>
    <property type="match status" value="1"/>
</dbReference>
<name>A0AAI8DGD2_MAMSC</name>
<feature type="domain" description="Major facilitator superfamily (MFS) profile" evidence="9">
    <location>
        <begin position="14"/>
        <end position="454"/>
    </location>
</feature>
<organism evidence="10 11">
    <name type="scientific">Mammaliicoccus sciuri</name>
    <name type="common">Staphylococcus sciuri</name>
    <dbReference type="NCBI Taxonomy" id="1296"/>
    <lineage>
        <taxon>Bacteria</taxon>
        <taxon>Bacillati</taxon>
        <taxon>Bacillota</taxon>
        <taxon>Bacilli</taxon>
        <taxon>Bacillales</taxon>
        <taxon>Staphylococcaceae</taxon>
        <taxon>Mammaliicoccus</taxon>
    </lineage>
</organism>
<feature type="transmembrane region" description="Helical" evidence="8">
    <location>
        <begin position="304"/>
        <end position="322"/>
    </location>
</feature>
<evidence type="ECO:0000256" key="8">
    <source>
        <dbReference type="SAM" id="Phobius"/>
    </source>
</evidence>
<reference evidence="11" key="1">
    <citation type="submission" date="2017-06" db="EMBL/GenBank/DDBJ databases">
        <title>FDA dAtabase for Regulatory Grade micrObial Sequences (FDA-ARGOS): Supporting development and validation of Infectious Disease Dx tests.</title>
        <authorList>
            <person name="Goldberg B."/>
            <person name="Campos J."/>
            <person name="Tallon L."/>
            <person name="Sadzewicz L."/>
            <person name="Sengamalay N."/>
            <person name="Ott S."/>
            <person name="Godinez A."/>
            <person name="Nagaraj S."/>
            <person name="Vavikolanu K."/>
            <person name="Nadendla S."/>
            <person name="George J."/>
            <person name="Geyer C."/>
            <person name="Sichtig H."/>
        </authorList>
    </citation>
    <scope>NUCLEOTIDE SEQUENCE [LARGE SCALE GENOMIC DNA]</scope>
    <source>
        <strain evidence="11">FDAARGOS_285</strain>
    </source>
</reference>
<dbReference type="KEGG" id="sscu:CEP64_00475"/>
<comment type="subcellular location">
    <subcellularLocation>
        <location evidence="1">Cell membrane</location>
        <topology evidence="1">Multi-pass membrane protein</topology>
    </subcellularLocation>
</comment>
<dbReference type="InterPro" id="IPR036259">
    <property type="entry name" value="MFS_trans_sf"/>
</dbReference>
<proteinExistence type="inferred from homology"/>
<feature type="transmembrane region" description="Helical" evidence="8">
    <location>
        <begin position="20"/>
        <end position="41"/>
    </location>
</feature>
<dbReference type="GO" id="GO:0005886">
    <property type="term" value="C:plasma membrane"/>
    <property type="evidence" value="ECO:0007669"/>
    <property type="project" value="UniProtKB-SubCell"/>
</dbReference>
<feature type="transmembrane region" description="Helical" evidence="8">
    <location>
        <begin position="80"/>
        <end position="99"/>
    </location>
</feature>
<feature type="transmembrane region" description="Helical" evidence="8">
    <location>
        <begin position="105"/>
        <end position="126"/>
    </location>
</feature>
<evidence type="ECO:0000256" key="5">
    <source>
        <dbReference type="ARBA" id="ARBA00022989"/>
    </source>
</evidence>
<evidence type="ECO:0000256" key="2">
    <source>
        <dbReference type="ARBA" id="ARBA00007520"/>
    </source>
</evidence>
<dbReference type="InterPro" id="IPR011701">
    <property type="entry name" value="MFS"/>
</dbReference>
<dbReference type="SUPFAM" id="SSF103473">
    <property type="entry name" value="MFS general substrate transporter"/>
    <property type="match status" value="1"/>
</dbReference>
<sequence length="454" mass="49808">MRQVSSEEAFNTKLYPPMILGSILNPINSSMLAVALIPIAQAFGIPFYQTTWLVSSLYLATSIGQPVIGKLIDIFGPRGLFLFATSLVGVASLIAIFTPSFYGLVLARFLIGIGTCAGYPSAMYLISYEGKRTGKDSPSKILTMLSISNQTISVIGPTIGGLLIHSGGWQAIFLVNIPLSILSFVFGFLYYPKVQSLKKLNALKEQIDFIGITLFTITLTTWMIFFMEPDQSIFYLFIIGLFSLIAFIIMELKSKKPFIDLRVLAHNGALNNTYIRSLLTAVISYSVLYGYVQWLEEGRGLTAAHAGLMMLPQFLVGIFMAQLTGTRLSIKFKLYLGTICALITMIGFQFIHADTPLWILILLAAIFGVPQGLLNLANQNALYHQAPKSMIGMSAGLLRTAMYIGAIVSSTLISTLFKGDHITNGIHELGLFCMLIGIVIIILTFVSRRSLSTR</sequence>
<evidence type="ECO:0000256" key="6">
    <source>
        <dbReference type="ARBA" id="ARBA00023136"/>
    </source>
</evidence>
<feature type="transmembrane region" description="Helical" evidence="8">
    <location>
        <begin position="273"/>
        <end position="292"/>
    </location>
</feature>
<keyword evidence="4 8" id="KW-0812">Transmembrane</keyword>
<comment type="similarity">
    <text evidence="2">Belongs to the major facilitator superfamily. TCR/Tet family.</text>
</comment>
<dbReference type="AlphaFoldDB" id="A0AAI8DGD2"/>
<evidence type="ECO:0000313" key="10">
    <source>
        <dbReference type="EMBL" id="ASE33125.1"/>
    </source>
</evidence>
<dbReference type="PROSITE" id="PS50850">
    <property type="entry name" value="MFS"/>
    <property type="match status" value="1"/>
</dbReference>
<evidence type="ECO:0000256" key="7">
    <source>
        <dbReference type="ARBA" id="ARBA00040594"/>
    </source>
</evidence>
<keyword evidence="3" id="KW-0813">Transport</keyword>
<feature type="transmembrane region" description="Helical" evidence="8">
    <location>
        <begin position="397"/>
        <end position="417"/>
    </location>
</feature>
<evidence type="ECO:0000256" key="3">
    <source>
        <dbReference type="ARBA" id="ARBA00022448"/>
    </source>
</evidence>
<accession>A0AAI8DGD2</accession>
<feature type="transmembrane region" description="Helical" evidence="8">
    <location>
        <begin position="47"/>
        <end position="68"/>
    </location>
</feature>
<dbReference type="Gene3D" id="1.20.1720.10">
    <property type="entry name" value="Multidrug resistance protein D"/>
    <property type="match status" value="1"/>
</dbReference>
<gene>
    <name evidence="10" type="ORF">CEP64_00475</name>
</gene>
<evidence type="ECO:0000259" key="9">
    <source>
        <dbReference type="PROSITE" id="PS50850"/>
    </source>
</evidence>
<evidence type="ECO:0000313" key="11">
    <source>
        <dbReference type="Proteomes" id="UP000197058"/>
    </source>
</evidence>
<keyword evidence="6 8" id="KW-0472">Membrane</keyword>
<evidence type="ECO:0000256" key="1">
    <source>
        <dbReference type="ARBA" id="ARBA00004651"/>
    </source>
</evidence>
<dbReference type="Pfam" id="PF07690">
    <property type="entry name" value="MFS_1"/>
    <property type="match status" value="1"/>
</dbReference>
<dbReference type="GO" id="GO:0022857">
    <property type="term" value="F:transmembrane transporter activity"/>
    <property type="evidence" value="ECO:0007669"/>
    <property type="project" value="InterPro"/>
</dbReference>
<evidence type="ECO:0000256" key="4">
    <source>
        <dbReference type="ARBA" id="ARBA00022692"/>
    </source>
</evidence>
<feature type="transmembrane region" description="Helical" evidence="8">
    <location>
        <begin position="429"/>
        <end position="446"/>
    </location>
</feature>
<dbReference type="Proteomes" id="UP000197058">
    <property type="component" value="Chromosome"/>
</dbReference>
<dbReference type="Gene3D" id="1.20.1250.20">
    <property type="entry name" value="MFS general substrate transporter like domains"/>
    <property type="match status" value="1"/>
</dbReference>